<evidence type="ECO:0000256" key="6">
    <source>
        <dbReference type="ARBA" id="ARBA00022989"/>
    </source>
</evidence>
<feature type="transmembrane region" description="Helical" evidence="9">
    <location>
        <begin position="36"/>
        <end position="62"/>
    </location>
</feature>
<evidence type="ECO:0000256" key="1">
    <source>
        <dbReference type="ARBA" id="ARBA00004651"/>
    </source>
</evidence>
<comment type="subcellular location">
    <subcellularLocation>
        <location evidence="1">Cell membrane</location>
        <topology evidence="1">Multi-pass membrane protein</topology>
    </subcellularLocation>
</comment>
<evidence type="ECO:0000256" key="8">
    <source>
        <dbReference type="SAM" id="MobiDB-lite"/>
    </source>
</evidence>
<dbReference type="CDD" id="cd06261">
    <property type="entry name" value="TM_PBP2"/>
    <property type="match status" value="1"/>
</dbReference>
<keyword evidence="4" id="KW-1003">Cell membrane</keyword>
<protein>
    <submittedName>
        <fullName evidence="11">ABC transporter permease</fullName>
    </submittedName>
</protein>
<evidence type="ECO:0000256" key="4">
    <source>
        <dbReference type="ARBA" id="ARBA00022475"/>
    </source>
</evidence>
<dbReference type="PROSITE" id="PS50928">
    <property type="entry name" value="ABC_TM1"/>
    <property type="match status" value="1"/>
</dbReference>
<feature type="transmembrane region" description="Helical" evidence="9">
    <location>
        <begin position="175"/>
        <end position="195"/>
    </location>
</feature>
<evidence type="ECO:0000256" key="2">
    <source>
        <dbReference type="ARBA" id="ARBA00007069"/>
    </source>
</evidence>
<evidence type="ECO:0000313" key="11">
    <source>
        <dbReference type="EMBL" id="NDK90137.1"/>
    </source>
</evidence>
<dbReference type="GO" id="GO:0005886">
    <property type="term" value="C:plasma membrane"/>
    <property type="evidence" value="ECO:0007669"/>
    <property type="project" value="UniProtKB-SubCell"/>
</dbReference>
<gene>
    <name evidence="11" type="ORF">GYA93_11160</name>
</gene>
<keyword evidence="12" id="KW-1185">Reference proteome</keyword>
<evidence type="ECO:0000313" key="12">
    <source>
        <dbReference type="Proteomes" id="UP000466307"/>
    </source>
</evidence>
<keyword evidence="6 9" id="KW-1133">Transmembrane helix</keyword>
<accession>A0A7K3LRG2</accession>
<reference evidence="11 12" key="1">
    <citation type="submission" date="2020-01" db="EMBL/GenBank/DDBJ databases">
        <title>Investigation of new actinobacteria for the biodesulphurisation of diesel fuel.</title>
        <authorList>
            <person name="Athi Narayanan S.M."/>
        </authorList>
    </citation>
    <scope>NUCLEOTIDE SEQUENCE [LARGE SCALE GENOMIC DNA]</scope>
    <source>
        <strain evidence="11 12">213E</strain>
    </source>
</reference>
<keyword evidence="7 9" id="KW-0472">Membrane</keyword>
<feature type="transmembrane region" description="Helical" evidence="9">
    <location>
        <begin position="82"/>
        <end position="109"/>
    </location>
</feature>
<dbReference type="Proteomes" id="UP000466307">
    <property type="component" value="Unassembled WGS sequence"/>
</dbReference>
<dbReference type="GO" id="GO:0055085">
    <property type="term" value="P:transmembrane transport"/>
    <property type="evidence" value="ECO:0007669"/>
    <property type="project" value="InterPro"/>
</dbReference>
<dbReference type="PANTHER" id="PTHR42929:SF5">
    <property type="entry name" value="ABC TRANSPORTER PERMEASE PROTEIN"/>
    <property type="match status" value="1"/>
</dbReference>
<feature type="domain" description="ABC transmembrane type-1" evidence="10">
    <location>
        <begin position="87"/>
        <end position="293"/>
    </location>
</feature>
<evidence type="ECO:0000259" key="10">
    <source>
        <dbReference type="PROSITE" id="PS50928"/>
    </source>
</evidence>
<evidence type="ECO:0000256" key="5">
    <source>
        <dbReference type="ARBA" id="ARBA00022692"/>
    </source>
</evidence>
<name>A0A7K3LRG2_9ACTN</name>
<proteinExistence type="inferred from homology"/>
<dbReference type="EMBL" id="JAADZU010000031">
    <property type="protein sequence ID" value="NDK90137.1"/>
    <property type="molecule type" value="Genomic_DNA"/>
</dbReference>
<feature type="transmembrane region" description="Helical" evidence="9">
    <location>
        <begin position="121"/>
        <end position="146"/>
    </location>
</feature>
<comment type="caution">
    <text evidence="11">The sequence shown here is derived from an EMBL/GenBank/DDBJ whole genome shotgun (WGS) entry which is preliminary data.</text>
</comment>
<dbReference type="SUPFAM" id="SSF161098">
    <property type="entry name" value="MetI-like"/>
    <property type="match status" value="1"/>
</dbReference>
<evidence type="ECO:0000256" key="3">
    <source>
        <dbReference type="ARBA" id="ARBA00022448"/>
    </source>
</evidence>
<keyword evidence="3" id="KW-0813">Transport</keyword>
<dbReference type="PANTHER" id="PTHR42929">
    <property type="entry name" value="INNER MEMBRANE ABC TRANSPORTER PERMEASE PROTEIN YDCU-RELATED-RELATED"/>
    <property type="match status" value="1"/>
</dbReference>
<feature type="compositionally biased region" description="Polar residues" evidence="8">
    <location>
        <begin position="1"/>
        <end position="11"/>
    </location>
</feature>
<dbReference type="AlphaFoldDB" id="A0A7K3LRG2"/>
<feature type="region of interest" description="Disordered" evidence="8">
    <location>
        <begin position="1"/>
        <end position="20"/>
    </location>
</feature>
<dbReference type="RefSeq" id="WP_059039467.1">
    <property type="nucleotide sequence ID" value="NZ_JAADZU010000031.1"/>
</dbReference>
<dbReference type="InterPro" id="IPR000515">
    <property type="entry name" value="MetI-like"/>
</dbReference>
<dbReference type="InterPro" id="IPR035906">
    <property type="entry name" value="MetI-like_sf"/>
</dbReference>
<organism evidence="11 12">
    <name type="scientific">Gordonia desulfuricans</name>
    <dbReference type="NCBI Taxonomy" id="89051"/>
    <lineage>
        <taxon>Bacteria</taxon>
        <taxon>Bacillati</taxon>
        <taxon>Actinomycetota</taxon>
        <taxon>Actinomycetes</taxon>
        <taxon>Mycobacteriales</taxon>
        <taxon>Gordoniaceae</taxon>
        <taxon>Gordonia</taxon>
    </lineage>
</organism>
<comment type="similarity">
    <text evidence="2">Belongs to the binding-protein-dependent transport system permease family. CysTW subfamily.</text>
</comment>
<dbReference type="Gene3D" id="1.10.3720.10">
    <property type="entry name" value="MetI-like"/>
    <property type="match status" value="1"/>
</dbReference>
<evidence type="ECO:0000256" key="9">
    <source>
        <dbReference type="SAM" id="Phobius"/>
    </source>
</evidence>
<feature type="transmembrane region" description="Helical" evidence="9">
    <location>
        <begin position="216"/>
        <end position="245"/>
    </location>
</feature>
<sequence length="307" mass="33289">MTAQLSEVSPPQVTPAPSPAEVKEKRQWRKAFAFDGWGALALPLLVFLGLLFVVPIVALIAKSFTDPTVGFENYRAIFADSVYVRVLINTFVVALTVTVVTLALGYPYAYVMTLVSPKWRALMMVVILIPFWTSILVRSFALIVLLRDTGVLNTIAMNAGILDEPMPILRTLPGVIFGMVQIALPFMVLPIYASMRSIDPRLSLAAQALGDRPSGAFWRVFVPLSASGVAAGTLLTFVQALGYYITPALLGGPKNMMIGELIVQQVSTVLRFGFASALAVLLLVTTFALLAIASRIVDVERILMGRS</sequence>
<keyword evidence="5 9" id="KW-0812">Transmembrane</keyword>
<evidence type="ECO:0000256" key="7">
    <source>
        <dbReference type="ARBA" id="ARBA00023136"/>
    </source>
</evidence>
<feature type="transmembrane region" description="Helical" evidence="9">
    <location>
        <begin position="274"/>
        <end position="297"/>
    </location>
</feature>